<dbReference type="Pfam" id="PF23242">
    <property type="entry name" value="AAA_lid_TRIP13_C"/>
    <property type="match status" value="1"/>
</dbReference>
<gene>
    <name evidence="7" type="ORF">BJ322DRAFT_1087617</name>
</gene>
<proteinExistence type="inferred from homology"/>
<evidence type="ECO:0000256" key="1">
    <source>
        <dbReference type="ARBA" id="ARBA00007271"/>
    </source>
</evidence>
<dbReference type="Pfam" id="PF00004">
    <property type="entry name" value="AAA"/>
    <property type="match status" value="1"/>
</dbReference>
<evidence type="ECO:0000256" key="4">
    <source>
        <dbReference type="ARBA" id="ARBA00023254"/>
    </source>
</evidence>
<evidence type="ECO:0000256" key="2">
    <source>
        <dbReference type="ARBA" id="ARBA00022741"/>
    </source>
</evidence>
<evidence type="ECO:0000313" key="7">
    <source>
        <dbReference type="EMBL" id="KAF9779464.1"/>
    </source>
</evidence>
<evidence type="ECO:0000259" key="6">
    <source>
        <dbReference type="SMART" id="SM00382"/>
    </source>
</evidence>
<comment type="similarity">
    <text evidence="1">Belongs to the AAA ATPase family. PCH2 subfamily.</text>
</comment>
<organism evidence="7 8">
    <name type="scientific">Thelephora terrestris</name>
    <dbReference type="NCBI Taxonomy" id="56493"/>
    <lineage>
        <taxon>Eukaryota</taxon>
        <taxon>Fungi</taxon>
        <taxon>Dikarya</taxon>
        <taxon>Basidiomycota</taxon>
        <taxon>Agaricomycotina</taxon>
        <taxon>Agaricomycetes</taxon>
        <taxon>Thelephorales</taxon>
        <taxon>Thelephoraceae</taxon>
        <taxon>Thelephora</taxon>
    </lineage>
</organism>
<dbReference type="SMART" id="SM00382">
    <property type="entry name" value="AAA"/>
    <property type="match status" value="1"/>
</dbReference>
<dbReference type="GO" id="GO:0007131">
    <property type="term" value="P:reciprocal meiotic recombination"/>
    <property type="evidence" value="ECO:0007669"/>
    <property type="project" value="TreeGrafter"/>
</dbReference>
<dbReference type="AlphaFoldDB" id="A0A9P6H541"/>
<feature type="domain" description="AAA+ ATPase" evidence="6">
    <location>
        <begin position="166"/>
        <end position="318"/>
    </location>
</feature>
<dbReference type="OrthoDB" id="10042665at2759"/>
<dbReference type="GO" id="GO:0005694">
    <property type="term" value="C:chromosome"/>
    <property type="evidence" value="ECO:0007669"/>
    <property type="project" value="TreeGrafter"/>
</dbReference>
<protein>
    <submittedName>
        <fullName evidence="7">P-loop containing nucleoside triphosphate hydrolase protein</fullName>
    </submittedName>
</protein>
<dbReference type="InterPro" id="IPR003960">
    <property type="entry name" value="ATPase_AAA_CS"/>
</dbReference>
<dbReference type="Gene3D" id="3.40.50.300">
    <property type="entry name" value="P-loop containing nucleotide triphosphate hydrolases"/>
    <property type="match status" value="1"/>
</dbReference>
<keyword evidence="8" id="KW-1185">Reference proteome</keyword>
<accession>A0A9P6H541</accession>
<comment type="caution">
    <text evidence="7">The sequence shown here is derived from an EMBL/GenBank/DDBJ whole genome shotgun (WGS) entry which is preliminary data.</text>
</comment>
<dbReference type="GO" id="GO:0016887">
    <property type="term" value="F:ATP hydrolysis activity"/>
    <property type="evidence" value="ECO:0007669"/>
    <property type="project" value="InterPro"/>
</dbReference>
<evidence type="ECO:0000256" key="5">
    <source>
        <dbReference type="RuleBase" id="RU003651"/>
    </source>
</evidence>
<dbReference type="FunFam" id="3.40.50.300:FF:001494">
    <property type="entry name" value="Pachytene checkpoint component Pch2"/>
    <property type="match status" value="1"/>
</dbReference>
<name>A0A9P6H541_9AGAM</name>
<keyword evidence="2 5" id="KW-0547">Nucleotide-binding</keyword>
<dbReference type="InterPro" id="IPR003593">
    <property type="entry name" value="AAA+_ATPase"/>
</dbReference>
<dbReference type="InterPro" id="IPR027417">
    <property type="entry name" value="P-loop_NTPase"/>
</dbReference>
<dbReference type="InterPro" id="IPR003959">
    <property type="entry name" value="ATPase_AAA_core"/>
</dbReference>
<dbReference type="Pfam" id="PF23563">
    <property type="entry name" value="TRIP13_N"/>
    <property type="match status" value="1"/>
</dbReference>
<dbReference type="InterPro" id="IPR058249">
    <property type="entry name" value="Pch2_C"/>
</dbReference>
<sequence length="447" mass="49659">MEETPDDTLVTWPVHIEVRLTRSATVRFNVVRQAVHEFMTTSFGAVIWPSTAIEDWQTNPILGSSVERIYASEFSCSGRSIPISQADLQIHVFQPYSDDTYDECTGGGDGEEEVVSATVTEMPSRSLEGLWESLIYSDGVKSKLLDYIYATIAFSDADVDFNVVSWNRVVLLHGPPGTGKTSLCRALAQKLSIRLAHKYDHARLLEINAHSLFSKWFSESGKLVQGLFGNVMEMIEEGDRFVVVLIDEVESLTAARAAAMAGTEPSDGLRVVNALLTQLDKLKHKKNVLVMATSNLPKAIDSAFVDRADIVQYIDLPPKEAIYQILHSCLLELIKRNLVQPTEVPNLTYANYLITDNLGETPDTADRSTRLAFKLMELAQRCRDQHLSGRALRKLPVLAYATYSGAFSQGVTSGKGGSQPGTPVETWLNAMEKIIDDKRLEREKMEL</sequence>
<reference evidence="7" key="2">
    <citation type="submission" date="2020-11" db="EMBL/GenBank/DDBJ databases">
        <authorList>
            <consortium name="DOE Joint Genome Institute"/>
            <person name="Kuo A."/>
            <person name="Miyauchi S."/>
            <person name="Kiss E."/>
            <person name="Drula E."/>
            <person name="Kohler A."/>
            <person name="Sanchez-Garcia M."/>
            <person name="Andreopoulos B."/>
            <person name="Barry K.W."/>
            <person name="Bonito G."/>
            <person name="Buee M."/>
            <person name="Carver A."/>
            <person name="Chen C."/>
            <person name="Cichocki N."/>
            <person name="Clum A."/>
            <person name="Culley D."/>
            <person name="Crous P.W."/>
            <person name="Fauchery L."/>
            <person name="Girlanda M."/>
            <person name="Hayes R."/>
            <person name="Keri Z."/>
            <person name="Labutti K."/>
            <person name="Lipzen A."/>
            <person name="Lombard V."/>
            <person name="Magnuson J."/>
            <person name="Maillard F."/>
            <person name="Morin E."/>
            <person name="Murat C."/>
            <person name="Nolan M."/>
            <person name="Ohm R."/>
            <person name="Pangilinan J."/>
            <person name="Pereira M."/>
            <person name="Perotto S."/>
            <person name="Peter M."/>
            <person name="Riley R."/>
            <person name="Sitrit Y."/>
            <person name="Stielow B."/>
            <person name="Szollosi G."/>
            <person name="Zifcakova L."/>
            <person name="Stursova M."/>
            <person name="Spatafora J.W."/>
            <person name="Tedersoo L."/>
            <person name="Vaario L.-M."/>
            <person name="Yamada A."/>
            <person name="Yan M."/>
            <person name="Wang P."/>
            <person name="Xu J."/>
            <person name="Bruns T."/>
            <person name="Baldrian P."/>
            <person name="Vilgalys R."/>
            <person name="Henrissat B."/>
            <person name="Grigoriev I.V."/>
            <person name="Hibbett D."/>
            <person name="Nagy L.G."/>
            <person name="Martin F.M."/>
        </authorList>
    </citation>
    <scope>NUCLEOTIDE SEQUENCE</scope>
    <source>
        <strain evidence="7">UH-Tt-Lm1</strain>
    </source>
</reference>
<reference evidence="7" key="1">
    <citation type="journal article" date="2020" name="Nat. Commun.">
        <title>Large-scale genome sequencing of mycorrhizal fungi provides insights into the early evolution of symbiotic traits.</title>
        <authorList>
            <person name="Miyauchi S."/>
            <person name="Kiss E."/>
            <person name="Kuo A."/>
            <person name="Drula E."/>
            <person name="Kohler A."/>
            <person name="Sanchez-Garcia M."/>
            <person name="Morin E."/>
            <person name="Andreopoulos B."/>
            <person name="Barry K.W."/>
            <person name="Bonito G."/>
            <person name="Buee M."/>
            <person name="Carver A."/>
            <person name="Chen C."/>
            <person name="Cichocki N."/>
            <person name="Clum A."/>
            <person name="Culley D."/>
            <person name="Crous P.W."/>
            <person name="Fauchery L."/>
            <person name="Girlanda M."/>
            <person name="Hayes R.D."/>
            <person name="Keri Z."/>
            <person name="LaButti K."/>
            <person name="Lipzen A."/>
            <person name="Lombard V."/>
            <person name="Magnuson J."/>
            <person name="Maillard F."/>
            <person name="Murat C."/>
            <person name="Nolan M."/>
            <person name="Ohm R.A."/>
            <person name="Pangilinan J."/>
            <person name="Pereira M.F."/>
            <person name="Perotto S."/>
            <person name="Peter M."/>
            <person name="Pfister S."/>
            <person name="Riley R."/>
            <person name="Sitrit Y."/>
            <person name="Stielow J.B."/>
            <person name="Szollosi G."/>
            <person name="Zifcakova L."/>
            <person name="Stursova M."/>
            <person name="Spatafora J.W."/>
            <person name="Tedersoo L."/>
            <person name="Vaario L.M."/>
            <person name="Yamada A."/>
            <person name="Yan M."/>
            <person name="Wang P."/>
            <person name="Xu J."/>
            <person name="Bruns T."/>
            <person name="Baldrian P."/>
            <person name="Vilgalys R."/>
            <person name="Dunand C."/>
            <person name="Henrissat B."/>
            <person name="Grigoriev I.V."/>
            <person name="Hibbett D."/>
            <person name="Nagy L.G."/>
            <person name="Martin F.M."/>
        </authorList>
    </citation>
    <scope>NUCLEOTIDE SEQUENCE</scope>
    <source>
        <strain evidence="7">UH-Tt-Lm1</strain>
    </source>
</reference>
<dbReference type="PROSITE" id="PS00674">
    <property type="entry name" value="AAA"/>
    <property type="match status" value="1"/>
</dbReference>
<keyword evidence="3 5" id="KW-0067">ATP-binding</keyword>
<evidence type="ECO:0000313" key="8">
    <source>
        <dbReference type="Proteomes" id="UP000736335"/>
    </source>
</evidence>
<keyword evidence="4" id="KW-0469">Meiosis</keyword>
<dbReference type="EMBL" id="WIUZ02000019">
    <property type="protein sequence ID" value="KAF9779464.1"/>
    <property type="molecule type" value="Genomic_DNA"/>
</dbReference>
<evidence type="ECO:0000256" key="3">
    <source>
        <dbReference type="ARBA" id="ARBA00022840"/>
    </source>
</evidence>
<dbReference type="InterPro" id="IPR044539">
    <property type="entry name" value="Pch2-like"/>
</dbReference>
<dbReference type="PANTHER" id="PTHR45991">
    <property type="entry name" value="PACHYTENE CHECKPOINT PROTEIN 2"/>
    <property type="match status" value="1"/>
</dbReference>
<dbReference type="PANTHER" id="PTHR45991:SF1">
    <property type="entry name" value="PACHYTENE CHECKPOINT PROTEIN 2 HOMOLOG"/>
    <property type="match status" value="1"/>
</dbReference>
<dbReference type="Proteomes" id="UP000736335">
    <property type="component" value="Unassembled WGS sequence"/>
</dbReference>
<dbReference type="GO" id="GO:0051598">
    <property type="term" value="P:meiotic recombination checkpoint signaling"/>
    <property type="evidence" value="ECO:0007669"/>
    <property type="project" value="TreeGrafter"/>
</dbReference>
<dbReference type="SUPFAM" id="SSF52540">
    <property type="entry name" value="P-loop containing nucleoside triphosphate hydrolases"/>
    <property type="match status" value="1"/>
</dbReference>
<keyword evidence="7" id="KW-0378">Hydrolase</keyword>
<dbReference type="GO" id="GO:0005634">
    <property type="term" value="C:nucleus"/>
    <property type="evidence" value="ECO:0007669"/>
    <property type="project" value="TreeGrafter"/>
</dbReference>
<dbReference type="GO" id="GO:0005524">
    <property type="term" value="F:ATP binding"/>
    <property type="evidence" value="ECO:0007669"/>
    <property type="project" value="UniProtKB-KW"/>
</dbReference>